<evidence type="ECO:0000313" key="4">
    <source>
        <dbReference type="Proteomes" id="UP000485058"/>
    </source>
</evidence>
<dbReference type="Gene3D" id="3.80.10.10">
    <property type="entry name" value="Ribonuclease Inhibitor"/>
    <property type="match status" value="1"/>
</dbReference>
<comment type="subcellular location">
    <subcellularLocation>
        <location evidence="1">Cytoplasm</location>
        <location evidence="1">Cytoskeleton</location>
        <location evidence="1">Cilium axoneme</location>
    </subcellularLocation>
</comment>
<dbReference type="AlphaFoldDB" id="A0A699YGY8"/>
<feature type="region of interest" description="Disordered" evidence="2">
    <location>
        <begin position="161"/>
        <end position="183"/>
    </location>
</feature>
<accession>A0A699YGY8</accession>
<dbReference type="EMBL" id="BLLF01000179">
    <property type="protein sequence ID" value="GFH08701.1"/>
    <property type="molecule type" value="Genomic_DNA"/>
</dbReference>
<keyword evidence="4" id="KW-1185">Reference proteome</keyword>
<feature type="compositionally biased region" description="Basic and acidic residues" evidence="2">
    <location>
        <begin position="268"/>
        <end position="278"/>
    </location>
</feature>
<evidence type="ECO:0000256" key="1">
    <source>
        <dbReference type="ARBA" id="ARBA00004430"/>
    </source>
</evidence>
<protein>
    <submittedName>
        <fullName evidence="3">Uncharacterized protein</fullName>
    </submittedName>
</protein>
<dbReference type="Proteomes" id="UP000485058">
    <property type="component" value="Unassembled WGS sequence"/>
</dbReference>
<dbReference type="InterPro" id="IPR032675">
    <property type="entry name" value="LRR_dom_sf"/>
</dbReference>
<evidence type="ECO:0000256" key="2">
    <source>
        <dbReference type="SAM" id="MobiDB-lite"/>
    </source>
</evidence>
<gene>
    <name evidence="3" type="ORF">HaLaN_03710</name>
</gene>
<proteinExistence type="predicted"/>
<comment type="caution">
    <text evidence="3">The sequence shown here is derived from an EMBL/GenBank/DDBJ whole genome shotgun (WGS) entry which is preliminary data.</text>
</comment>
<sequence length="300" mass="30869">MPVLLSRCRMQPLEPSANASLQQPSFAAPEAQTGLARILHTCSLSSLNLQSCDWVDGSVVSSLCSSSHMQGLQRLQLHGGPCLGDDEAAQLAVNCTALVSLQLQRCQALTATGVCSIIRYLPVVIKCLSYTACLMPCRAAALPSAGGVGCVRLPPGAGGASAAGGGQQGSLIHEDEEPSGSSCGGAGVTLGHAVVSSLSQQLQSATHPSQREQPMPVTLVTDHAPLVALDMNEKAALRAAAVMPSPIYKPKAVVAGGGQKGTSSLFTFKEEENKEPEPAQKPAWGALLSFLNHQSGAVPS</sequence>
<evidence type="ECO:0000313" key="3">
    <source>
        <dbReference type="EMBL" id="GFH08701.1"/>
    </source>
</evidence>
<reference evidence="3 4" key="1">
    <citation type="submission" date="2020-02" db="EMBL/GenBank/DDBJ databases">
        <title>Draft genome sequence of Haematococcus lacustris strain NIES-144.</title>
        <authorList>
            <person name="Morimoto D."/>
            <person name="Nakagawa S."/>
            <person name="Yoshida T."/>
            <person name="Sawayama S."/>
        </authorList>
    </citation>
    <scope>NUCLEOTIDE SEQUENCE [LARGE SCALE GENOMIC DNA]</scope>
    <source>
        <strain evidence="3 4">NIES-144</strain>
    </source>
</reference>
<name>A0A699YGY8_HAELA</name>
<dbReference type="SUPFAM" id="SSF52047">
    <property type="entry name" value="RNI-like"/>
    <property type="match status" value="1"/>
</dbReference>
<dbReference type="GO" id="GO:0005930">
    <property type="term" value="C:axoneme"/>
    <property type="evidence" value="ECO:0007669"/>
    <property type="project" value="UniProtKB-SubCell"/>
</dbReference>
<organism evidence="3 4">
    <name type="scientific">Haematococcus lacustris</name>
    <name type="common">Green alga</name>
    <name type="synonym">Haematococcus pluvialis</name>
    <dbReference type="NCBI Taxonomy" id="44745"/>
    <lineage>
        <taxon>Eukaryota</taxon>
        <taxon>Viridiplantae</taxon>
        <taxon>Chlorophyta</taxon>
        <taxon>core chlorophytes</taxon>
        <taxon>Chlorophyceae</taxon>
        <taxon>CS clade</taxon>
        <taxon>Chlamydomonadales</taxon>
        <taxon>Haematococcaceae</taxon>
        <taxon>Haematococcus</taxon>
    </lineage>
</organism>
<feature type="region of interest" description="Disordered" evidence="2">
    <location>
        <begin position="254"/>
        <end position="281"/>
    </location>
</feature>